<dbReference type="InterPro" id="IPR041490">
    <property type="entry name" value="KstR2_TetR_C"/>
</dbReference>
<evidence type="ECO:0000256" key="2">
    <source>
        <dbReference type="ARBA" id="ARBA00023015"/>
    </source>
</evidence>
<evidence type="ECO:0000256" key="4">
    <source>
        <dbReference type="ARBA" id="ARBA00023163"/>
    </source>
</evidence>
<keyword evidence="3 5" id="KW-0238">DNA-binding</keyword>
<evidence type="ECO:0000256" key="1">
    <source>
        <dbReference type="ARBA" id="ARBA00022491"/>
    </source>
</evidence>
<evidence type="ECO:0000259" key="7">
    <source>
        <dbReference type="PROSITE" id="PS50977"/>
    </source>
</evidence>
<keyword evidence="1" id="KW-0678">Repressor</keyword>
<dbReference type="Pfam" id="PF00440">
    <property type="entry name" value="TetR_N"/>
    <property type="match status" value="1"/>
</dbReference>
<dbReference type="Pfam" id="PF17932">
    <property type="entry name" value="TetR_C_24"/>
    <property type="match status" value="1"/>
</dbReference>
<reference evidence="8 9" key="1">
    <citation type="journal article" date="2019" name="Int. J. Syst. Evol. Microbiol.">
        <title>The Global Catalogue of Microorganisms (GCM) 10K type strain sequencing project: providing services to taxonomists for standard genome sequencing and annotation.</title>
        <authorList>
            <consortium name="The Broad Institute Genomics Platform"/>
            <consortium name="The Broad Institute Genome Sequencing Center for Infectious Disease"/>
            <person name="Wu L."/>
            <person name="Ma J."/>
        </authorList>
    </citation>
    <scope>NUCLEOTIDE SEQUENCE [LARGE SCALE GENOMIC DNA]</scope>
    <source>
        <strain evidence="8 9">JCM 14942</strain>
    </source>
</reference>
<keyword evidence="4" id="KW-0804">Transcription</keyword>
<feature type="region of interest" description="Disordered" evidence="6">
    <location>
        <begin position="1"/>
        <end position="29"/>
    </location>
</feature>
<dbReference type="PANTHER" id="PTHR30055">
    <property type="entry name" value="HTH-TYPE TRANSCRIPTIONAL REGULATOR RUTR"/>
    <property type="match status" value="1"/>
</dbReference>
<dbReference type="InterPro" id="IPR009057">
    <property type="entry name" value="Homeodomain-like_sf"/>
</dbReference>
<keyword evidence="2" id="KW-0805">Transcription regulation</keyword>
<keyword evidence="9" id="KW-1185">Reference proteome</keyword>
<gene>
    <name evidence="8" type="ORF">GCM10009788_20090</name>
</gene>
<dbReference type="InterPro" id="IPR050109">
    <property type="entry name" value="HTH-type_TetR-like_transc_reg"/>
</dbReference>
<dbReference type="InterPro" id="IPR023772">
    <property type="entry name" value="DNA-bd_HTH_TetR-type_CS"/>
</dbReference>
<protein>
    <submittedName>
        <fullName evidence="8">TetR/AcrR family transcriptional regulator</fullName>
    </submittedName>
</protein>
<dbReference type="PRINTS" id="PR00455">
    <property type="entry name" value="HTHTETR"/>
</dbReference>
<dbReference type="PROSITE" id="PS01081">
    <property type="entry name" value="HTH_TETR_1"/>
    <property type="match status" value="1"/>
</dbReference>
<proteinExistence type="predicted"/>
<dbReference type="Gene3D" id="1.10.10.60">
    <property type="entry name" value="Homeodomain-like"/>
    <property type="match status" value="1"/>
</dbReference>
<feature type="compositionally biased region" description="Polar residues" evidence="6">
    <location>
        <begin position="1"/>
        <end position="10"/>
    </location>
</feature>
<evidence type="ECO:0000256" key="3">
    <source>
        <dbReference type="ARBA" id="ARBA00023125"/>
    </source>
</evidence>
<dbReference type="SUPFAM" id="SSF46689">
    <property type="entry name" value="Homeodomain-like"/>
    <property type="match status" value="1"/>
</dbReference>
<feature type="DNA-binding region" description="H-T-H motif" evidence="5">
    <location>
        <begin position="49"/>
        <end position="68"/>
    </location>
</feature>
<organism evidence="8 9">
    <name type="scientific">Nocardioides humi</name>
    <dbReference type="NCBI Taxonomy" id="449461"/>
    <lineage>
        <taxon>Bacteria</taxon>
        <taxon>Bacillati</taxon>
        <taxon>Actinomycetota</taxon>
        <taxon>Actinomycetes</taxon>
        <taxon>Propionibacteriales</taxon>
        <taxon>Nocardioidaceae</taxon>
        <taxon>Nocardioides</taxon>
    </lineage>
</organism>
<sequence>MLTSVTTETQASSDPKRPAPRRRKSRHTREEMLTQAAELFAERGYRVTSLSDLADRIGIAKATLFHHFRTKEEILFELYTQAMELATARIRAVDQSDDEPSVVLRGMFREHTLLILDNRTLFTIFFSEESELTEPHAAAVRTQQADYINIIAARVSQLIDSGKIKRSVHPRLAVQICLGAGSWTYRWVEPGASRRDADLSSEEIASTVADVMLDGLFD</sequence>
<name>A0ABN2AEG4_9ACTN</name>
<dbReference type="PANTHER" id="PTHR30055:SF175">
    <property type="entry name" value="HTH-TYPE TRANSCRIPTIONAL REPRESSOR KSTR2"/>
    <property type="match status" value="1"/>
</dbReference>
<accession>A0ABN2AEG4</accession>
<feature type="domain" description="HTH tetR-type" evidence="7">
    <location>
        <begin position="26"/>
        <end position="86"/>
    </location>
</feature>
<dbReference type="EMBL" id="BAAAOR010000014">
    <property type="protein sequence ID" value="GAA1515752.1"/>
    <property type="molecule type" value="Genomic_DNA"/>
</dbReference>
<dbReference type="Proteomes" id="UP001500842">
    <property type="component" value="Unassembled WGS sequence"/>
</dbReference>
<evidence type="ECO:0000313" key="9">
    <source>
        <dbReference type="Proteomes" id="UP001500842"/>
    </source>
</evidence>
<evidence type="ECO:0000256" key="6">
    <source>
        <dbReference type="SAM" id="MobiDB-lite"/>
    </source>
</evidence>
<evidence type="ECO:0000313" key="8">
    <source>
        <dbReference type="EMBL" id="GAA1515752.1"/>
    </source>
</evidence>
<dbReference type="Gene3D" id="1.10.357.10">
    <property type="entry name" value="Tetracycline Repressor, domain 2"/>
    <property type="match status" value="1"/>
</dbReference>
<evidence type="ECO:0000256" key="5">
    <source>
        <dbReference type="PROSITE-ProRule" id="PRU00335"/>
    </source>
</evidence>
<dbReference type="SUPFAM" id="SSF48498">
    <property type="entry name" value="Tetracyclin repressor-like, C-terminal domain"/>
    <property type="match status" value="1"/>
</dbReference>
<dbReference type="InterPro" id="IPR036271">
    <property type="entry name" value="Tet_transcr_reg_TetR-rel_C_sf"/>
</dbReference>
<dbReference type="InterPro" id="IPR001647">
    <property type="entry name" value="HTH_TetR"/>
</dbReference>
<feature type="compositionally biased region" description="Basic residues" evidence="6">
    <location>
        <begin position="18"/>
        <end position="27"/>
    </location>
</feature>
<dbReference type="PROSITE" id="PS50977">
    <property type="entry name" value="HTH_TETR_2"/>
    <property type="match status" value="1"/>
</dbReference>
<comment type="caution">
    <text evidence="8">The sequence shown here is derived from an EMBL/GenBank/DDBJ whole genome shotgun (WGS) entry which is preliminary data.</text>
</comment>